<keyword evidence="1" id="KW-0378">Hydrolase</keyword>
<dbReference type="NCBIfam" id="TIGR00099">
    <property type="entry name" value="Cof-subfamily"/>
    <property type="match status" value="1"/>
</dbReference>
<dbReference type="PROSITE" id="PS01228">
    <property type="entry name" value="COF_1"/>
    <property type="match status" value="1"/>
</dbReference>
<sequence>MEKEKHMIKLIASDMDGTLLNDEHTISEENIKAIKIAEERGCHFTIVTGRDYSGVKNFFQEFDLKCECILSNGAEYRDINGDVIERITIDNDTVRKIVQVMMEANVAIEMFTEDGMIIINEDIYKESLLQRFRRYNKGKTDLEIIEIARNMYDTWKPEMIKDVEGFLDSNTDILKIMTYHEDAQYIKELKEKLKNIEGVAVASTFANDIEISNIQAQKGLILAKVIEKMGIKKEEVIVLGDSFNDYSMFTEFENSFAMENAIPEIKEIAKYITDSNDNDGVAKAIYKALEWK</sequence>
<dbReference type="SFLD" id="SFLDS00003">
    <property type="entry name" value="Haloacid_Dehalogenase"/>
    <property type="match status" value="1"/>
</dbReference>
<comment type="caution">
    <text evidence="1">The sequence shown here is derived from an EMBL/GenBank/DDBJ whole genome shotgun (WGS) entry which is preliminary data.</text>
</comment>
<accession>L1QIY7</accession>
<dbReference type="PANTHER" id="PTHR10000:SF55">
    <property type="entry name" value="5-AMINO-6-(5-PHOSPHO-D-RIBITYLAMINO)URACIL PHOSPHATASE YCSE"/>
    <property type="match status" value="1"/>
</dbReference>
<dbReference type="CDD" id="cd07516">
    <property type="entry name" value="HAD_Pase"/>
    <property type="match status" value="1"/>
</dbReference>
<keyword evidence="2" id="KW-1185">Reference proteome</keyword>
<dbReference type="InterPro" id="IPR006379">
    <property type="entry name" value="HAD-SF_hydro_IIB"/>
</dbReference>
<dbReference type="EMBL" id="AMEZ01000034">
    <property type="protein sequence ID" value="EKY27547.1"/>
    <property type="molecule type" value="Genomic_DNA"/>
</dbReference>
<dbReference type="Pfam" id="PF08282">
    <property type="entry name" value="Hydrolase_3"/>
    <property type="match status" value="1"/>
</dbReference>
<dbReference type="NCBIfam" id="TIGR01484">
    <property type="entry name" value="HAD-SF-IIB"/>
    <property type="match status" value="1"/>
</dbReference>
<evidence type="ECO:0000313" key="1">
    <source>
        <dbReference type="EMBL" id="EKY27547.1"/>
    </source>
</evidence>
<dbReference type="HOGENOM" id="CLU_044146_1_3_9"/>
<name>L1QIY7_9CLOT</name>
<proteinExistence type="predicted"/>
<protein>
    <submittedName>
        <fullName evidence="1">Cof-like hydrolase</fullName>
    </submittedName>
</protein>
<dbReference type="Gene3D" id="3.30.1240.10">
    <property type="match status" value="1"/>
</dbReference>
<dbReference type="STRING" id="545697.HMPREF0216_01357"/>
<dbReference type="InterPro" id="IPR036412">
    <property type="entry name" value="HAD-like_sf"/>
</dbReference>
<dbReference type="InterPro" id="IPR000150">
    <property type="entry name" value="Cof"/>
</dbReference>
<dbReference type="PATRIC" id="fig|545697.3.peg.1334"/>
<dbReference type="SUPFAM" id="SSF56784">
    <property type="entry name" value="HAD-like"/>
    <property type="match status" value="1"/>
</dbReference>
<dbReference type="eggNOG" id="COG0561">
    <property type="taxonomic scope" value="Bacteria"/>
</dbReference>
<dbReference type="PANTHER" id="PTHR10000">
    <property type="entry name" value="PHOSPHOSERINE PHOSPHATASE"/>
    <property type="match status" value="1"/>
</dbReference>
<organism evidence="1 2">
    <name type="scientific">Clostridium celatum DSM 1785</name>
    <dbReference type="NCBI Taxonomy" id="545697"/>
    <lineage>
        <taxon>Bacteria</taxon>
        <taxon>Bacillati</taxon>
        <taxon>Bacillota</taxon>
        <taxon>Clostridia</taxon>
        <taxon>Eubacteriales</taxon>
        <taxon>Clostridiaceae</taxon>
        <taxon>Clostridium</taxon>
    </lineage>
</organism>
<dbReference type="SFLD" id="SFLDG01140">
    <property type="entry name" value="C2.B:_Phosphomannomutase_and_P"/>
    <property type="match status" value="1"/>
</dbReference>
<dbReference type="Gene3D" id="3.40.50.1000">
    <property type="entry name" value="HAD superfamily/HAD-like"/>
    <property type="match status" value="1"/>
</dbReference>
<dbReference type="GO" id="GO:0000287">
    <property type="term" value="F:magnesium ion binding"/>
    <property type="evidence" value="ECO:0007669"/>
    <property type="project" value="TreeGrafter"/>
</dbReference>
<dbReference type="Proteomes" id="UP000010420">
    <property type="component" value="Unassembled WGS sequence"/>
</dbReference>
<dbReference type="GO" id="GO:0016791">
    <property type="term" value="F:phosphatase activity"/>
    <property type="evidence" value="ECO:0007669"/>
    <property type="project" value="UniProtKB-ARBA"/>
</dbReference>
<gene>
    <name evidence="1" type="ORF">HMPREF0216_01357</name>
</gene>
<evidence type="ECO:0000313" key="2">
    <source>
        <dbReference type="Proteomes" id="UP000010420"/>
    </source>
</evidence>
<reference evidence="1 2" key="1">
    <citation type="submission" date="2012-05" db="EMBL/GenBank/DDBJ databases">
        <authorList>
            <person name="Weinstock G."/>
            <person name="Sodergren E."/>
            <person name="Lobos E.A."/>
            <person name="Fulton L."/>
            <person name="Fulton R."/>
            <person name="Courtney L."/>
            <person name="Fronick C."/>
            <person name="O'Laughlin M."/>
            <person name="Godfrey J."/>
            <person name="Wilson R.M."/>
            <person name="Miner T."/>
            <person name="Farmer C."/>
            <person name="Delehaunty K."/>
            <person name="Cordes M."/>
            <person name="Minx P."/>
            <person name="Tomlinson C."/>
            <person name="Chen J."/>
            <person name="Wollam A."/>
            <person name="Pepin K.H."/>
            <person name="Bhonagiri V."/>
            <person name="Zhang X."/>
            <person name="Suruliraj S."/>
            <person name="Warren W."/>
            <person name="Mitreva M."/>
            <person name="Mardis E.R."/>
            <person name="Wilson R.K."/>
        </authorList>
    </citation>
    <scope>NUCLEOTIDE SEQUENCE [LARGE SCALE GENOMIC DNA]</scope>
    <source>
        <strain evidence="1 2">DSM 1785</strain>
    </source>
</reference>
<dbReference type="InterPro" id="IPR023214">
    <property type="entry name" value="HAD_sf"/>
</dbReference>
<dbReference type="AlphaFoldDB" id="L1QIY7"/>
<dbReference type="GO" id="GO:0005829">
    <property type="term" value="C:cytosol"/>
    <property type="evidence" value="ECO:0007669"/>
    <property type="project" value="TreeGrafter"/>
</dbReference>